<dbReference type="InterPro" id="IPR044946">
    <property type="entry name" value="Restrct_endonuc_typeI_TRD_sf"/>
</dbReference>
<evidence type="ECO:0000313" key="6">
    <source>
        <dbReference type="Proteomes" id="UP000277191"/>
    </source>
</evidence>
<dbReference type="REBASE" id="290584">
    <property type="entry name" value="S.BceYG3ORF40P"/>
</dbReference>
<dbReference type="Gene3D" id="3.90.220.20">
    <property type="entry name" value="DNA methylase specificity domains"/>
    <property type="match status" value="2"/>
</dbReference>
<dbReference type="AlphaFoldDB" id="A0A3Q9F5I2"/>
<dbReference type="GO" id="GO:0009307">
    <property type="term" value="P:DNA restriction-modification system"/>
    <property type="evidence" value="ECO:0007669"/>
    <property type="project" value="UniProtKB-KW"/>
</dbReference>
<evidence type="ECO:0000256" key="1">
    <source>
        <dbReference type="ARBA" id="ARBA00010923"/>
    </source>
</evidence>
<evidence type="ECO:0000256" key="2">
    <source>
        <dbReference type="ARBA" id="ARBA00022747"/>
    </source>
</evidence>
<keyword evidence="3" id="KW-0238">DNA-binding</keyword>
<sequence>MSSNQDLPDGWIQCQLGDVVSYGVVEKVEPNEIESNSWILELEDIEKGNSRIKKKARFFERQIKSTKNKFYAGDVLYGKLRPYLNKVVRADEDGFCTTEIIPLRPPEGIDSRYLFYWLKHPVFLEYVTAVSHGLNMPRLGTQAGRNAPFILAPRKEQQNIANKLDSLLASVDICRDRLIAVLSIIKRFREAVLSAAITGKLTSEWRSTDLSSESVKEALAKHRSRVANAKFNKNIIEGSVHSEDADDHDGELVEWAAALPKSWAVGRGAEIVEAGADIVYGIVQPGPKLNEGVPYIRGMDIVDGEILVNQLQLTSPEIASRYTRSELRGGDVLLGIIRSTKVALVPDSLNGANITQGTARFRPSSVIRSKYLAIALEAPETQEWLHSHFRGIDMPGLNLADVRRVPISIPPISEQDEIIKKVDLLFRLCEKIRRRATDAYKKIEDLTPSILVKAFKGELVESEPHDESAEVLLERIKQSSKKMGAMRTRKAPNGRATVKELDKNSLSQTIERMPSKEFTFEELRALSRANYEDLKGELFALLAAKQPVIEQYFDDENETIKLRRVKK</sequence>
<name>A0A3Q9F5I2_9BURK</name>
<dbReference type="PANTHER" id="PTHR43140">
    <property type="entry name" value="TYPE-1 RESTRICTION ENZYME ECOKI SPECIFICITY PROTEIN"/>
    <property type="match status" value="1"/>
</dbReference>
<feature type="domain" description="Type I restriction modification DNA specificity" evidence="4">
    <location>
        <begin position="293"/>
        <end position="427"/>
    </location>
</feature>
<dbReference type="Proteomes" id="UP000277191">
    <property type="component" value="Chromosome 1"/>
</dbReference>
<feature type="domain" description="Type I restriction modification DNA specificity" evidence="4">
    <location>
        <begin position="66"/>
        <end position="178"/>
    </location>
</feature>
<reference evidence="5 6" key="1">
    <citation type="submission" date="2018-12" db="EMBL/GenBank/DDBJ databases">
        <title>Cadmium resistance mechanism in endophytic bacteria Burkholderia cenocepacia YG-3.</title>
        <authorList>
            <person name="Zhang X."/>
            <person name="Wang X."/>
            <person name="Zhu Y."/>
        </authorList>
    </citation>
    <scope>NUCLEOTIDE SEQUENCE [LARGE SCALE GENOMIC DNA]</scope>
    <source>
        <strain evidence="5 6">YG-3</strain>
    </source>
</reference>
<organism evidence="5 6">
    <name type="scientific">Burkholderia cenocepacia</name>
    <dbReference type="NCBI Taxonomy" id="95486"/>
    <lineage>
        <taxon>Bacteria</taxon>
        <taxon>Pseudomonadati</taxon>
        <taxon>Pseudomonadota</taxon>
        <taxon>Betaproteobacteria</taxon>
        <taxon>Burkholderiales</taxon>
        <taxon>Burkholderiaceae</taxon>
        <taxon>Burkholderia</taxon>
        <taxon>Burkholderia cepacia complex</taxon>
    </lineage>
</organism>
<dbReference type="EMBL" id="CP034545">
    <property type="protein sequence ID" value="AZQ49528.1"/>
    <property type="molecule type" value="Genomic_DNA"/>
</dbReference>
<dbReference type="InterPro" id="IPR051212">
    <property type="entry name" value="Type-I_RE_S_subunit"/>
</dbReference>
<accession>A0A3Q9F5I2</accession>
<dbReference type="InterPro" id="IPR000055">
    <property type="entry name" value="Restrct_endonuc_typeI_TRD"/>
</dbReference>
<dbReference type="Pfam" id="PF01420">
    <property type="entry name" value="Methylase_S"/>
    <property type="match status" value="2"/>
</dbReference>
<keyword evidence="2" id="KW-0680">Restriction system</keyword>
<evidence type="ECO:0000256" key="3">
    <source>
        <dbReference type="ARBA" id="ARBA00023125"/>
    </source>
</evidence>
<evidence type="ECO:0000313" key="5">
    <source>
        <dbReference type="EMBL" id="AZQ49528.1"/>
    </source>
</evidence>
<protein>
    <recommendedName>
        <fullName evidence="4">Type I restriction modification DNA specificity domain-containing protein</fullName>
    </recommendedName>
</protein>
<comment type="similarity">
    <text evidence="1">Belongs to the type-I restriction system S methylase family.</text>
</comment>
<gene>
    <name evidence="5" type="ORF">D5R55_00035</name>
</gene>
<dbReference type="CDD" id="cd17256">
    <property type="entry name" value="RMtype1_S_EcoJA65PI-TRD1-CR1_like"/>
    <property type="match status" value="1"/>
</dbReference>
<dbReference type="GO" id="GO:0003677">
    <property type="term" value="F:DNA binding"/>
    <property type="evidence" value="ECO:0007669"/>
    <property type="project" value="UniProtKB-KW"/>
</dbReference>
<proteinExistence type="inferred from homology"/>
<dbReference type="RefSeq" id="WP_126358885.1">
    <property type="nucleotide sequence ID" value="NZ_CP034545.1"/>
</dbReference>
<evidence type="ECO:0000259" key="4">
    <source>
        <dbReference type="Pfam" id="PF01420"/>
    </source>
</evidence>
<dbReference type="PANTHER" id="PTHR43140:SF1">
    <property type="entry name" value="TYPE I RESTRICTION ENZYME ECOKI SPECIFICITY SUBUNIT"/>
    <property type="match status" value="1"/>
</dbReference>
<dbReference type="SUPFAM" id="SSF116734">
    <property type="entry name" value="DNA methylase specificity domain"/>
    <property type="match status" value="2"/>
</dbReference>